<evidence type="ECO:0000313" key="1">
    <source>
        <dbReference type="EMBL" id="XCM80626.1"/>
    </source>
</evidence>
<reference evidence="1" key="1">
    <citation type="submission" date="2024-06" db="EMBL/GenBank/DDBJ databases">
        <title>The genome sequences of Kitasatospora sp. strain HUAS MG31.</title>
        <authorList>
            <person name="Mo P."/>
        </authorList>
    </citation>
    <scope>NUCLEOTIDE SEQUENCE</scope>
    <source>
        <strain evidence="1">HUAS MG31</strain>
    </source>
</reference>
<accession>A0AAU8JW80</accession>
<dbReference type="EMBL" id="CP159872">
    <property type="protein sequence ID" value="XCM80626.1"/>
    <property type="molecule type" value="Genomic_DNA"/>
</dbReference>
<evidence type="ECO:0008006" key="2">
    <source>
        <dbReference type="Google" id="ProtNLM"/>
    </source>
</evidence>
<gene>
    <name evidence="1" type="ORF">ABWK59_17740</name>
</gene>
<sequence length="105" mass="11747">MRVWAVTAGAVLCVLVVLFGYLGATGRGDADAQAGDCARLTRNHRQVRLVECTDPRAEYVVLKRTGNGDGRRCTDEPRTVRTHRVRTGRRWHQHGHVLCLGRRKG</sequence>
<dbReference type="AlphaFoldDB" id="A0AAU8JW80"/>
<protein>
    <recommendedName>
        <fullName evidence="2">Secreted protein</fullName>
    </recommendedName>
</protein>
<dbReference type="RefSeq" id="WP_354641560.1">
    <property type="nucleotide sequence ID" value="NZ_CP159872.1"/>
</dbReference>
<proteinExistence type="predicted"/>
<organism evidence="1">
    <name type="scientific">Kitasatospora camelliae</name>
    <dbReference type="NCBI Taxonomy" id="3156397"/>
    <lineage>
        <taxon>Bacteria</taxon>
        <taxon>Bacillati</taxon>
        <taxon>Actinomycetota</taxon>
        <taxon>Actinomycetes</taxon>
        <taxon>Kitasatosporales</taxon>
        <taxon>Streptomycetaceae</taxon>
        <taxon>Kitasatospora</taxon>
    </lineage>
</organism>
<name>A0AAU8JW80_9ACTN</name>
<dbReference type="KEGG" id="kcm:ABWK59_17740"/>